<protein>
    <submittedName>
        <fullName evidence="6">Uncharacterized protein</fullName>
    </submittedName>
</protein>
<evidence type="ECO:0000256" key="3">
    <source>
        <dbReference type="ARBA" id="ARBA00022989"/>
    </source>
</evidence>
<keyword evidence="2 5" id="KW-0812">Transmembrane</keyword>
<dbReference type="PANTHER" id="PTHR30249:SF0">
    <property type="entry name" value="PLASTIDAL GLYCOLATE_GLYCERATE TRANSLOCATOR 1, CHLOROPLASTIC"/>
    <property type="match status" value="1"/>
</dbReference>
<evidence type="ECO:0000256" key="1">
    <source>
        <dbReference type="ARBA" id="ARBA00004141"/>
    </source>
</evidence>
<dbReference type="RefSeq" id="XP_013903522.1">
    <property type="nucleotide sequence ID" value="XM_014048068.1"/>
</dbReference>
<dbReference type="STRING" id="145388.A0A0D2K1N6"/>
<dbReference type="GeneID" id="25736331"/>
<comment type="subcellular location">
    <subcellularLocation>
        <location evidence="1">Membrane</location>
        <topology evidence="1">Multi-pass membrane protein</topology>
    </subcellularLocation>
</comment>
<organism evidence="6 7">
    <name type="scientific">Monoraphidium neglectum</name>
    <dbReference type="NCBI Taxonomy" id="145388"/>
    <lineage>
        <taxon>Eukaryota</taxon>
        <taxon>Viridiplantae</taxon>
        <taxon>Chlorophyta</taxon>
        <taxon>core chlorophytes</taxon>
        <taxon>Chlorophyceae</taxon>
        <taxon>CS clade</taxon>
        <taxon>Sphaeropleales</taxon>
        <taxon>Selenastraceae</taxon>
        <taxon>Monoraphidium</taxon>
    </lineage>
</organism>
<dbReference type="KEGG" id="mng:MNEG_3453"/>
<name>A0A0D2K1N6_9CHLO</name>
<evidence type="ECO:0000256" key="4">
    <source>
        <dbReference type="ARBA" id="ARBA00023136"/>
    </source>
</evidence>
<dbReference type="Pfam" id="PF04172">
    <property type="entry name" value="LrgB"/>
    <property type="match status" value="1"/>
</dbReference>
<gene>
    <name evidence="6" type="ORF">MNEG_3453</name>
</gene>
<evidence type="ECO:0000313" key="7">
    <source>
        <dbReference type="Proteomes" id="UP000054498"/>
    </source>
</evidence>
<feature type="transmembrane region" description="Helical" evidence="5">
    <location>
        <begin position="181"/>
        <end position="200"/>
    </location>
</feature>
<dbReference type="PANTHER" id="PTHR30249">
    <property type="entry name" value="PUTATIVE SEROTONIN TRANSPORTER"/>
    <property type="match status" value="1"/>
</dbReference>
<sequence>MSRDVIEHCQDMAAAVVSAEAPGVQPAAPAGLPEVLGGAAAEYAQLWAGLGSLYGLNLAIKSGLVQAGVAFPSSLVGMFLVVGLLAALDDESSEKLTEFYGPALTWIARWLPIFYVPSLVTLPLGLQGVDGADLVRIVGLLAVGMTATLLFTAQITVAIREAVKTPVIPIAKGKPYKPFEASHFAAWGALAAGSLAVTALGDADAAAAAALPFGLAATIGGYLVGGLVPSRLHGALHPVVVTAAVANAGIAAHGALVGMSYEAAQQAYLAKGAGPMGAGDLLMSFLGVVIISFGFRVYAQRDTMKRHFPEIAGATTLSSAFSLFSTALGAKALGLSQGLALALIPRSVTVALAVPIAQQLDAPLSITAAAVLLQGILGANFGPSLMTQAGIKDTIARGLSAAATAGGLGTASLTSKEPEALPYCALSYALVGITSTVLMSSPLVRDAIVAIVSG</sequence>
<proteinExistence type="predicted"/>
<accession>A0A0D2K1N6</accession>
<keyword evidence="4 5" id="KW-0472">Membrane</keyword>
<feature type="transmembrane region" description="Helical" evidence="5">
    <location>
        <begin position="240"/>
        <end position="261"/>
    </location>
</feature>
<dbReference type="OrthoDB" id="2502820at2759"/>
<dbReference type="EMBL" id="KK100653">
    <property type="protein sequence ID" value="KIZ04503.1"/>
    <property type="molecule type" value="Genomic_DNA"/>
</dbReference>
<dbReference type="Proteomes" id="UP000054498">
    <property type="component" value="Unassembled WGS sequence"/>
</dbReference>
<evidence type="ECO:0000256" key="5">
    <source>
        <dbReference type="SAM" id="Phobius"/>
    </source>
</evidence>
<feature type="transmembrane region" description="Helical" evidence="5">
    <location>
        <begin position="281"/>
        <end position="299"/>
    </location>
</feature>
<keyword evidence="3 5" id="KW-1133">Transmembrane helix</keyword>
<keyword evidence="7" id="KW-1185">Reference proteome</keyword>
<evidence type="ECO:0000313" key="6">
    <source>
        <dbReference type="EMBL" id="KIZ04503.1"/>
    </source>
</evidence>
<feature type="transmembrane region" description="Helical" evidence="5">
    <location>
        <begin position="99"/>
        <end position="117"/>
    </location>
</feature>
<feature type="transmembrane region" description="Helical" evidence="5">
    <location>
        <begin position="137"/>
        <end position="160"/>
    </location>
</feature>
<reference evidence="6 7" key="1">
    <citation type="journal article" date="2013" name="BMC Genomics">
        <title>Reconstruction of the lipid metabolism for the microalga Monoraphidium neglectum from its genome sequence reveals characteristics suitable for biofuel production.</title>
        <authorList>
            <person name="Bogen C."/>
            <person name="Al-Dilaimi A."/>
            <person name="Albersmeier A."/>
            <person name="Wichmann J."/>
            <person name="Grundmann M."/>
            <person name="Rupp O."/>
            <person name="Lauersen K.J."/>
            <person name="Blifernez-Klassen O."/>
            <person name="Kalinowski J."/>
            <person name="Goesmann A."/>
            <person name="Mussgnug J.H."/>
            <person name="Kruse O."/>
        </authorList>
    </citation>
    <scope>NUCLEOTIDE SEQUENCE [LARGE SCALE GENOMIC DNA]</scope>
    <source>
        <strain evidence="6 7">SAG 48.87</strain>
    </source>
</reference>
<dbReference type="AlphaFoldDB" id="A0A0D2K1N6"/>
<feature type="transmembrane region" description="Helical" evidence="5">
    <location>
        <begin position="206"/>
        <end position="228"/>
    </location>
</feature>
<dbReference type="InterPro" id="IPR007300">
    <property type="entry name" value="CidB/LrgB"/>
</dbReference>
<feature type="transmembrane region" description="Helical" evidence="5">
    <location>
        <begin position="64"/>
        <end position="87"/>
    </location>
</feature>
<evidence type="ECO:0000256" key="2">
    <source>
        <dbReference type="ARBA" id="ARBA00022692"/>
    </source>
</evidence>
<dbReference type="GO" id="GO:0016020">
    <property type="term" value="C:membrane"/>
    <property type="evidence" value="ECO:0007669"/>
    <property type="project" value="UniProtKB-SubCell"/>
</dbReference>